<dbReference type="NCBIfam" id="TIGR01484">
    <property type="entry name" value="HAD-SF-IIB"/>
    <property type="match status" value="1"/>
</dbReference>
<proteinExistence type="predicted"/>
<protein>
    <submittedName>
        <fullName evidence="1">Cof-type HAD-IIB family hydrolase</fullName>
    </submittedName>
</protein>
<dbReference type="PANTHER" id="PTHR10000">
    <property type="entry name" value="PHOSPHOSERINE PHOSPHATASE"/>
    <property type="match status" value="1"/>
</dbReference>
<comment type="caution">
    <text evidence="1">The sequence shown here is derived from an EMBL/GenBank/DDBJ whole genome shotgun (WGS) entry which is preliminary data.</text>
</comment>
<name>A0A3M8DFG2_9BACL</name>
<dbReference type="Pfam" id="PF08282">
    <property type="entry name" value="Hydrolase_3"/>
    <property type="match status" value="1"/>
</dbReference>
<dbReference type="AlphaFoldDB" id="A0A3M8DFG2"/>
<dbReference type="Gene3D" id="3.30.1240.10">
    <property type="match status" value="1"/>
</dbReference>
<evidence type="ECO:0000313" key="2">
    <source>
        <dbReference type="Proteomes" id="UP000271031"/>
    </source>
</evidence>
<evidence type="ECO:0000313" key="1">
    <source>
        <dbReference type="EMBL" id="RNB85937.1"/>
    </source>
</evidence>
<dbReference type="OrthoDB" id="9806027at2"/>
<dbReference type="EMBL" id="RHHQ01000013">
    <property type="protein sequence ID" value="RNB85937.1"/>
    <property type="molecule type" value="Genomic_DNA"/>
</dbReference>
<organism evidence="1 2">
    <name type="scientific">Brevibacillus fluminis</name>
    <dbReference type="NCBI Taxonomy" id="511487"/>
    <lineage>
        <taxon>Bacteria</taxon>
        <taxon>Bacillati</taxon>
        <taxon>Bacillota</taxon>
        <taxon>Bacilli</taxon>
        <taxon>Bacillales</taxon>
        <taxon>Paenibacillaceae</taxon>
        <taxon>Brevibacillus</taxon>
    </lineage>
</organism>
<dbReference type="Proteomes" id="UP000271031">
    <property type="component" value="Unassembled WGS sequence"/>
</dbReference>
<dbReference type="GO" id="GO:0005829">
    <property type="term" value="C:cytosol"/>
    <property type="evidence" value="ECO:0007669"/>
    <property type="project" value="TreeGrafter"/>
</dbReference>
<dbReference type="InterPro" id="IPR023214">
    <property type="entry name" value="HAD_sf"/>
</dbReference>
<dbReference type="InterPro" id="IPR036412">
    <property type="entry name" value="HAD-like_sf"/>
</dbReference>
<reference evidence="1 2" key="1">
    <citation type="submission" date="2018-10" db="EMBL/GenBank/DDBJ databases">
        <title>Phylogenomics of Brevibacillus.</title>
        <authorList>
            <person name="Dunlap C."/>
        </authorList>
    </citation>
    <scope>NUCLEOTIDE SEQUENCE [LARGE SCALE GENOMIC DNA]</scope>
    <source>
        <strain evidence="1 2">JCM 15716</strain>
    </source>
</reference>
<dbReference type="RefSeq" id="WP_122919349.1">
    <property type="nucleotide sequence ID" value="NZ_RHHQ01000013.1"/>
</dbReference>
<dbReference type="PANTHER" id="PTHR10000:SF8">
    <property type="entry name" value="HAD SUPERFAMILY HYDROLASE-LIKE, TYPE 3"/>
    <property type="match status" value="1"/>
</dbReference>
<dbReference type="SFLD" id="SFLDG01140">
    <property type="entry name" value="C2.B:_Phosphomannomutase_and_P"/>
    <property type="match status" value="1"/>
</dbReference>
<dbReference type="NCBIfam" id="TIGR00099">
    <property type="entry name" value="Cof-subfamily"/>
    <property type="match status" value="1"/>
</dbReference>
<dbReference type="GO" id="GO:0016791">
    <property type="term" value="F:phosphatase activity"/>
    <property type="evidence" value="ECO:0007669"/>
    <property type="project" value="TreeGrafter"/>
</dbReference>
<dbReference type="SFLD" id="SFLDS00003">
    <property type="entry name" value="Haloacid_Dehalogenase"/>
    <property type="match status" value="1"/>
</dbReference>
<gene>
    <name evidence="1" type="ORF">EDM56_18240</name>
</gene>
<dbReference type="GO" id="GO:0000287">
    <property type="term" value="F:magnesium ion binding"/>
    <property type="evidence" value="ECO:0007669"/>
    <property type="project" value="TreeGrafter"/>
</dbReference>
<keyword evidence="2" id="KW-1185">Reference proteome</keyword>
<keyword evidence="1" id="KW-0378">Hydrolase</keyword>
<dbReference type="SUPFAM" id="SSF56784">
    <property type="entry name" value="HAD-like"/>
    <property type="match status" value="1"/>
</dbReference>
<dbReference type="Gene3D" id="3.40.50.1000">
    <property type="entry name" value="HAD superfamily/HAD-like"/>
    <property type="match status" value="1"/>
</dbReference>
<accession>A0A3M8DFG2</accession>
<dbReference type="InterPro" id="IPR006379">
    <property type="entry name" value="HAD-SF_hydro_IIB"/>
</dbReference>
<sequence>MIKLFVTDLDGTLLDDDKQVPEKNRQALRELAEAGVEVCLASGRMHGELTTITDDLRVACHRISQNGSFVYTCEEKLLHSDAFEPELAKRLYAAARHYGFVEMISVGQTIYTPNKSEATKKIEARMLMPFEVKSDVVESFASDFAPCKLSYFGEMDRLREMQAAIREAFPGEVEVVVSDVDCVDFMPIHVSKGVGLGFLLKELGVKPEETVVIGDSFNDLSMFTLTPHSFVMAHSDADVRKRASREADSVAEAVEWVLQANATAGVR</sequence>
<dbReference type="InterPro" id="IPR000150">
    <property type="entry name" value="Cof"/>
</dbReference>